<feature type="compositionally biased region" description="Basic and acidic residues" evidence="1">
    <location>
        <begin position="80"/>
        <end position="97"/>
    </location>
</feature>
<feature type="region of interest" description="Disordered" evidence="1">
    <location>
        <begin position="17"/>
        <end position="97"/>
    </location>
</feature>
<gene>
    <name evidence="2" type="ORF">MERR_LOCUS14828</name>
</gene>
<protein>
    <submittedName>
        <fullName evidence="2">Uncharacterized protein</fullName>
    </submittedName>
</protein>
<evidence type="ECO:0000313" key="2">
    <source>
        <dbReference type="EMBL" id="CAA7027593.1"/>
    </source>
</evidence>
<accession>A0A6D2ILS5</accession>
<organism evidence="2 3">
    <name type="scientific">Microthlaspi erraticum</name>
    <dbReference type="NCBI Taxonomy" id="1685480"/>
    <lineage>
        <taxon>Eukaryota</taxon>
        <taxon>Viridiplantae</taxon>
        <taxon>Streptophyta</taxon>
        <taxon>Embryophyta</taxon>
        <taxon>Tracheophyta</taxon>
        <taxon>Spermatophyta</taxon>
        <taxon>Magnoliopsida</taxon>
        <taxon>eudicotyledons</taxon>
        <taxon>Gunneridae</taxon>
        <taxon>Pentapetalae</taxon>
        <taxon>rosids</taxon>
        <taxon>malvids</taxon>
        <taxon>Brassicales</taxon>
        <taxon>Brassicaceae</taxon>
        <taxon>Coluteocarpeae</taxon>
        <taxon>Microthlaspi</taxon>
    </lineage>
</organism>
<dbReference type="AlphaFoldDB" id="A0A6D2ILS5"/>
<comment type="caution">
    <text evidence="2">The sequence shown here is derived from an EMBL/GenBank/DDBJ whole genome shotgun (WGS) entry which is preliminary data.</text>
</comment>
<dbReference type="Proteomes" id="UP000467841">
    <property type="component" value="Unassembled WGS sequence"/>
</dbReference>
<sequence>MGILIGGGRFGDDVKELETARVGSPSPHIEVSKEEGPMRWRETLSSGRNVRPRKLGSRDGFLWKKGTMEGEESSGQAEQRSVERHQGSSGPEGRRDHRLLLFRKAAMDDVLGARVIQKMKLRASHLVKYS</sequence>
<feature type="compositionally biased region" description="Basic and acidic residues" evidence="1">
    <location>
        <begin position="30"/>
        <end position="42"/>
    </location>
</feature>
<evidence type="ECO:0000256" key="1">
    <source>
        <dbReference type="SAM" id="MobiDB-lite"/>
    </source>
</evidence>
<reference evidence="2" key="1">
    <citation type="submission" date="2020-01" db="EMBL/GenBank/DDBJ databases">
        <authorList>
            <person name="Mishra B."/>
        </authorList>
    </citation>
    <scope>NUCLEOTIDE SEQUENCE [LARGE SCALE GENOMIC DNA]</scope>
</reference>
<name>A0A6D2ILS5_9BRAS</name>
<proteinExistence type="predicted"/>
<dbReference type="EMBL" id="CACVBM020001058">
    <property type="protein sequence ID" value="CAA7027593.1"/>
    <property type="molecule type" value="Genomic_DNA"/>
</dbReference>
<keyword evidence="3" id="KW-1185">Reference proteome</keyword>
<evidence type="ECO:0000313" key="3">
    <source>
        <dbReference type="Proteomes" id="UP000467841"/>
    </source>
</evidence>